<dbReference type="Proteomes" id="UP000887013">
    <property type="component" value="Unassembled WGS sequence"/>
</dbReference>
<evidence type="ECO:0000313" key="1">
    <source>
        <dbReference type="EMBL" id="GFS32556.1"/>
    </source>
</evidence>
<sequence length="76" mass="8703">MKVVDRNKTACSSRYYPNEMYSYRRCGDPLEKTGSMTHPRLNTLYDASTLPSTYANPELPKVECEHSIMHNACSLK</sequence>
<accession>A0A8X6I6B4</accession>
<dbReference type="EMBL" id="BMAW01042091">
    <property type="protein sequence ID" value="GFS32556.1"/>
    <property type="molecule type" value="Genomic_DNA"/>
</dbReference>
<protein>
    <submittedName>
        <fullName evidence="1">Uncharacterized protein</fullName>
    </submittedName>
</protein>
<evidence type="ECO:0000313" key="2">
    <source>
        <dbReference type="Proteomes" id="UP000887013"/>
    </source>
</evidence>
<reference evidence="1" key="1">
    <citation type="submission" date="2020-08" db="EMBL/GenBank/DDBJ databases">
        <title>Multicomponent nature underlies the extraordinary mechanical properties of spider dragline silk.</title>
        <authorList>
            <person name="Kono N."/>
            <person name="Nakamura H."/>
            <person name="Mori M."/>
            <person name="Yoshida Y."/>
            <person name="Ohtoshi R."/>
            <person name="Malay A.D."/>
            <person name="Moran D.A.P."/>
            <person name="Tomita M."/>
            <person name="Numata K."/>
            <person name="Arakawa K."/>
        </authorList>
    </citation>
    <scope>NUCLEOTIDE SEQUENCE</scope>
</reference>
<gene>
    <name evidence="1" type="ORF">NPIL_669061</name>
</gene>
<name>A0A8X6I6B4_NEPPI</name>
<comment type="caution">
    <text evidence="1">The sequence shown here is derived from an EMBL/GenBank/DDBJ whole genome shotgun (WGS) entry which is preliminary data.</text>
</comment>
<proteinExistence type="predicted"/>
<organism evidence="1 2">
    <name type="scientific">Nephila pilipes</name>
    <name type="common">Giant wood spider</name>
    <name type="synonym">Nephila maculata</name>
    <dbReference type="NCBI Taxonomy" id="299642"/>
    <lineage>
        <taxon>Eukaryota</taxon>
        <taxon>Metazoa</taxon>
        <taxon>Ecdysozoa</taxon>
        <taxon>Arthropoda</taxon>
        <taxon>Chelicerata</taxon>
        <taxon>Arachnida</taxon>
        <taxon>Araneae</taxon>
        <taxon>Araneomorphae</taxon>
        <taxon>Entelegynae</taxon>
        <taxon>Araneoidea</taxon>
        <taxon>Nephilidae</taxon>
        <taxon>Nephila</taxon>
    </lineage>
</organism>
<keyword evidence="2" id="KW-1185">Reference proteome</keyword>
<dbReference type="AlphaFoldDB" id="A0A8X6I6B4"/>